<dbReference type="KEGG" id="plig:NAG76_17330"/>
<organism evidence="1 2">
    <name type="scientific">Candidatus Pristimantibacillus lignocellulolyticus</name>
    <dbReference type="NCBI Taxonomy" id="2994561"/>
    <lineage>
        <taxon>Bacteria</taxon>
        <taxon>Bacillati</taxon>
        <taxon>Bacillota</taxon>
        <taxon>Bacilli</taxon>
        <taxon>Bacillales</taxon>
        <taxon>Paenibacillaceae</taxon>
        <taxon>Candidatus Pristimantibacillus</taxon>
    </lineage>
</organism>
<reference evidence="1" key="1">
    <citation type="submission" date="2022-05" db="EMBL/GenBank/DDBJ databases">
        <title>Novel bacterial taxa in a minimal lignocellulolytic consortium and its capacity to transform plastics disclosed by genome-resolved metagenomics.</title>
        <authorList>
            <person name="Rodriguez C.A.D."/>
            <person name="Diaz-Garcia L."/>
            <person name="Herrera K."/>
            <person name="Tarazona N.A."/>
            <person name="Sproer C."/>
            <person name="Overmann J."/>
            <person name="Jimenez D.J."/>
        </authorList>
    </citation>
    <scope>NUCLEOTIDE SEQUENCE</scope>
    <source>
        <strain evidence="1">MAG5</strain>
    </source>
</reference>
<protein>
    <submittedName>
        <fullName evidence="1">Uncharacterized protein</fullName>
    </submittedName>
</protein>
<dbReference type="EMBL" id="CP097899">
    <property type="protein sequence ID" value="URN93579.1"/>
    <property type="molecule type" value="Genomic_DNA"/>
</dbReference>
<name>A0A9J6ZBW8_9BACL</name>
<sequence>MVCDISFGGGDYVRGVPPRYIEYVLSSVSGVKQANGNYSYISCTLEVVINVFGA</sequence>
<evidence type="ECO:0000313" key="2">
    <source>
        <dbReference type="Proteomes" id="UP001056756"/>
    </source>
</evidence>
<evidence type="ECO:0000313" key="1">
    <source>
        <dbReference type="EMBL" id="URN93579.1"/>
    </source>
</evidence>
<dbReference type="Proteomes" id="UP001056756">
    <property type="component" value="Chromosome"/>
</dbReference>
<proteinExistence type="predicted"/>
<dbReference type="AlphaFoldDB" id="A0A9J6ZBW8"/>
<accession>A0A9J6ZBW8</accession>
<gene>
    <name evidence="1" type="ORF">NAG76_17330</name>
</gene>